<dbReference type="RefSeq" id="WP_010890704.1">
    <property type="nucleotide sequence ID" value="NC_001988.2"/>
</dbReference>
<dbReference type="KEGG" id="cac:CA_P0019"/>
<dbReference type="EMBL" id="AE001438">
    <property type="protein sequence ID" value="AAK76765.1"/>
    <property type="molecule type" value="Genomic_DNA"/>
</dbReference>
<dbReference type="GO" id="GO:0009847">
    <property type="term" value="P:spore germination"/>
    <property type="evidence" value="ECO:0007669"/>
    <property type="project" value="InterPro"/>
</dbReference>
<dbReference type="AlphaFoldDB" id="Q97TS8"/>
<keyword evidence="11" id="KW-1185">Reference proteome</keyword>
<dbReference type="GO" id="GO:0016020">
    <property type="term" value="C:membrane"/>
    <property type="evidence" value="ECO:0007669"/>
    <property type="project" value="UniProtKB-SubCell"/>
</dbReference>
<evidence type="ECO:0000259" key="8">
    <source>
        <dbReference type="Pfam" id="PF05504"/>
    </source>
</evidence>
<gene>
    <name evidence="10" type="primary">grkc</name>
    <name evidence="10" type="ordered locus">CA_P0019</name>
</gene>
<name>Q97TS8_CLOAB</name>
<keyword evidence="5" id="KW-0472">Membrane</keyword>
<evidence type="ECO:0000256" key="4">
    <source>
        <dbReference type="ARBA" id="ARBA00022729"/>
    </source>
</evidence>
<keyword evidence="6" id="KW-0564">Palmitate</keyword>
<dbReference type="PANTHER" id="PTHR35789:SF1">
    <property type="entry name" value="SPORE GERMINATION PROTEIN B3"/>
    <property type="match status" value="1"/>
</dbReference>
<dbReference type="InterPro" id="IPR057336">
    <property type="entry name" value="GerAC_N"/>
</dbReference>
<comment type="subcellular location">
    <subcellularLocation>
        <location evidence="1">Membrane</location>
        <topology evidence="1">Lipid-anchor</topology>
    </subcellularLocation>
</comment>
<reference evidence="10 11" key="1">
    <citation type="journal article" date="2001" name="J. Bacteriol.">
        <title>Genome sequence and comparative analysis of the solvent-producing bacterium Clostridium acetobutylicum.</title>
        <authorList>
            <person name="Nolling J."/>
            <person name="Breton G."/>
            <person name="Omelchenko M.V."/>
            <person name="Makarova K.S."/>
            <person name="Zeng Q."/>
            <person name="Gibson R."/>
            <person name="Lee H.M."/>
            <person name="Dubois J."/>
            <person name="Qiu D."/>
            <person name="Hitti J."/>
            <person name="Wolf Y.I."/>
            <person name="Tatusov R.L."/>
            <person name="Sabathe F."/>
            <person name="Doucette-Stamm L."/>
            <person name="Soucaille P."/>
            <person name="Daly M.J."/>
            <person name="Bennett G.N."/>
            <person name="Koonin E.V."/>
            <person name="Smith D.R."/>
        </authorList>
    </citation>
    <scope>NUCLEOTIDE SEQUENCE [LARGE SCALE GENOMIC DNA]</scope>
    <source>
        <strain evidence="11">ATCC 824 / DSM 792 / JCM 1419 / LMG 5710 / VKM B-1787</strain>
        <plasmid evidence="11">pSOL1</plasmid>
    </source>
</reference>
<dbReference type="InterPro" id="IPR038501">
    <property type="entry name" value="Spore_GerAC_C_sf"/>
</dbReference>
<dbReference type="PATRIC" id="fig|272562.8.peg.17"/>
<evidence type="ECO:0000259" key="9">
    <source>
        <dbReference type="Pfam" id="PF25198"/>
    </source>
</evidence>
<keyword evidence="4" id="KW-0732">Signal</keyword>
<feature type="domain" description="Spore germination protein N-terminal" evidence="9">
    <location>
        <begin position="26"/>
        <end position="207"/>
    </location>
</feature>
<dbReference type="InterPro" id="IPR046953">
    <property type="entry name" value="Spore_GerAC-like_C"/>
</dbReference>
<evidence type="ECO:0000313" key="11">
    <source>
        <dbReference type="Proteomes" id="UP000000814"/>
    </source>
</evidence>
<evidence type="ECO:0000256" key="3">
    <source>
        <dbReference type="ARBA" id="ARBA00022544"/>
    </source>
</evidence>
<keyword evidence="3" id="KW-0309">Germination</keyword>
<dbReference type="InterPro" id="IPR008844">
    <property type="entry name" value="Spore_GerAC-like"/>
</dbReference>
<dbReference type="PANTHER" id="PTHR35789">
    <property type="entry name" value="SPORE GERMINATION PROTEIN B3"/>
    <property type="match status" value="1"/>
</dbReference>
<evidence type="ECO:0000256" key="2">
    <source>
        <dbReference type="ARBA" id="ARBA00007886"/>
    </source>
</evidence>
<keyword evidence="10" id="KW-0614">Plasmid</keyword>
<comment type="similarity">
    <text evidence="2">Belongs to the GerABKC lipoprotein family.</text>
</comment>
<accession>Q97TS8</accession>
<evidence type="ECO:0000256" key="7">
    <source>
        <dbReference type="ARBA" id="ARBA00023288"/>
    </source>
</evidence>
<dbReference type="Gene3D" id="3.30.300.210">
    <property type="entry name" value="Nutrient germinant receptor protein C, domain 3"/>
    <property type="match status" value="1"/>
</dbReference>
<dbReference type="OrthoDB" id="9816067at2"/>
<organism evidence="10 11">
    <name type="scientific">Clostridium acetobutylicum (strain ATCC 824 / DSM 792 / JCM 1419 / IAM 19013 / LMG 5710 / NBRC 13948 / NRRL B-527 / VKM B-1787 / 2291 / W)</name>
    <dbReference type="NCBI Taxonomy" id="272562"/>
    <lineage>
        <taxon>Bacteria</taxon>
        <taxon>Bacillati</taxon>
        <taxon>Bacillota</taxon>
        <taxon>Clostridia</taxon>
        <taxon>Eubacteriales</taxon>
        <taxon>Clostridiaceae</taxon>
        <taxon>Clostridium</taxon>
    </lineage>
</organism>
<proteinExistence type="inferred from homology"/>
<feature type="domain" description="Spore germination GerAC-like C-terminal" evidence="8">
    <location>
        <begin position="223"/>
        <end position="385"/>
    </location>
</feature>
<dbReference type="GeneID" id="45000252"/>
<dbReference type="NCBIfam" id="TIGR02887">
    <property type="entry name" value="spore_ger_x_C"/>
    <property type="match status" value="1"/>
</dbReference>
<dbReference type="Pfam" id="PF25198">
    <property type="entry name" value="Spore_GerAC_N"/>
    <property type="match status" value="1"/>
</dbReference>
<dbReference type="Pfam" id="PF05504">
    <property type="entry name" value="Spore_GerAC"/>
    <property type="match status" value="1"/>
</dbReference>
<dbReference type="Proteomes" id="UP000000814">
    <property type="component" value="Plasmid pSOL1"/>
</dbReference>
<protein>
    <submittedName>
        <fullName evidence="10">Spore germination protein, GRKC</fullName>
    </submittedName>
</protein>
<evidence type="ECO:0000256" key="1">
    <source>
        <dbReference type="ARBA" id="ARBA00004635"/>
    </source>
</evidence>
<evidence type="ECO:0000256" key="5">
    <source>
        <dbReference type="ARBA" id="ARBA00023136"/>
    </source>
</evidence>
<dbReference type="HOGENOM" id="CLU_051140_0_0_9"/>
<keyword evidence="7" id="KW-0449">Lipoprotein</keyword>
<sequence>MKSCRKKFLKIISCILIAVNLTSCIDSRELNKLAIVLAVGIDKLENCDDTEMTIQLAKLSSNKSGSISSGGSAPSANNVTLNLTETGNGLGKIVKTFNRKLDRQLFFSHNQVIVLGESAAKSGIAKYLDFFMRYRETRLLVWLLITKSKVKDILSVPPNMEDTQGRNLAELISEQKEVSEIPAINLKDFTERIMSKTSAPIIPIVEISTNNSAGTKALRLTSTAVFKKDKMIGTLDSQQTRGLLWALNKVKTGVVPVNLPGYKGTIDVETIHSKGKIAAKLKDNKLIMKINIKQEGNLLEQNSSENLATPDNFKVIEKAEEETIKKQIEAAILKSRDLNADIFGFGDAIYRRHPKYFKKIEPQWNKTFKNLNIEVNVNCKLRRNGRISKPIMAK</sequence>
<evidence type="ECO:0000313" key="10">
    <source>
        <dbReference type="EMBL" id="AAK76765.1"/>
    </source>
</evidence>
<geneLocation type="plasmid" evidence="10 11">
    <name>pSOL1</name>
</geneLocation>
<evidence type="ECO:0000256" key="6">
    <source>
        <dbReference type="ARBA" id="ARBA00023139"/>
    </source>
</evidence>